<proteinExistence type="predicted"/>
<evidence type="ECO:0000256" key="1">
    <source>
        <dbReference type="SAM" id="MobiDB-lite"/>
    </source>
</evidence>
<dbReference type="GeneID" id="104789365"/>
<organism evidence="2 3">
    <name type="scientific">Camelina sativa</name>
    <name type="common">False flax</name>
    <name type="synonym">Myagrum sativum</name>
    <dbReference type="NCBI Taxonomy" id="90675"/>
    <lineage>
        <taxon>Eukaryota</taxon>
        <taxon>Viridiplantae</taxon>
        <taxon>Streptophyta</taxon>
        <taxon>Embryophyta</taxon>
        <taxon>Tracheophyta</taxon>
        <taxon>Spermatophyta</taxon>
        <taxon>Magnoliopsida</taxon>
        <taxon>eudicotyledons</taxon>
        <taxon>Gunneridae</taxon>
        <taxon>Pentapetalae</taxon>
        <taxon>rosids</taxon>
        <taxon>malvids</taxon>
        <taxon>Brassicales</taxon>
        <taxon>Brassicaceae</taxon>
        <taxon>Camelineae</taxon>
        <taxon>Camelina</taxon>
    </lineage>
</organism>
<dbReference type="PANTHER" id="PTHR45749:SF35">
    <property type="entry name" value="AC-LIKE TRANSPOSASE-RELATED"/>
    <property type="match status" value="1"/>
</dbReference>
<reference evidence="2" key="1">
    <citation type="journal article" date="2014" name="Nat. Commun.">
        <title>The emerging biofuel crop Camelina sativa retains a highly undifferentiated hexaploid genome structure.</title>
        <authorList>
            <person name="Kagale S."/>
            <person name="Koh C."/>
            <person name="Nixon J."/>
            <person name="Bollina V."/>
            <person name="Clarke W.E."/>
            <person name="Tuteja R."/>
            <person name="Spillane C."/>
            <person name="Robinson S.J."/>
            <person name="Links M.G."/>
            <person name="Clarke C."/>
            <person name="Higgins E.E."/>
            <person name="Huebert T."/>
            <person name="Sharpe A.G."/>
            <person name="Parkin I.A."/>
        </authorList>
    </citation>
    <scope>NUCLEOTIDE SEQUENCE [LARGE SCALE GENOMIC DNA]</scope>
    <source>
        <strain evidence="2">cv. DH55</strain>
    </source>
</reference>
<gene>
    <name evidence="3" type="primary">LOC104789365</name>
</gene>
<sequence>MPPVPTRKHTPGWDKTIKKRKEDEFIKTQQNSMLKFVKRTKTVVDSENLNEVEDENLTEQQDENVDTKAQEDENIDVGGDFEESHGIPDIFDPANCGKIDQQWLFIKESFPTQLASTGLKNWKHILERLKTHETSHSHVSCMSQWVELDLRFQKKQNVDKHMQDEIRKEMGHWKDVLLRIFSLVKTLAKQNLVFRGSNEKIGEDGSRKLLSFIGMIADWDPVMREHLRRYKDGESRYHYLSNSIQNEVMSMLGDEIKGMIIKTIKLAKYFSSP</sequence>
<dbReference type="Proteomes" id="UP000694864">
    <property type="component" value="Chromosome 5"/>
</dbReference>
<dbReference type="RefSeq" id="XP_010513378.1">
    <property type="nucleotide sequence ID" value="XM_010515076.1"/>
</dbReference>
<keyword evidence="2" id="KW-1185">Reference proteome</keyword>
<name>A0ABM0ZBQ4_CAMSA</name>
<reference evidence="3" key="2">
    <citation type="submission" date="2025-08" db="UniProtKB">
        <authorList>
            <consortium name="RefSeq"/>
        </authorList>
    </citation>
    <scope>IDENTIFICATION</scope>
    <source>
        <tissue evidence="3">Leaf</tissue>
    </source>
</reference>
<evidence type="ECO:0000313" key="2">
    <source>
        <dbReference type="Proteomes" id="UP000694864"/>
    </source>
</evidence>
<feature type="compositionally biased region" description="Basic residues" evidence="1">
    <location>
        <begin position="1"/>
        <end position="10"/>
    </location>
</feature>
<feature type="region of interest" description="Disordered" evidence="1">
    <location>
        <begin position="1"/>
        <end position="22"/>
    </location>
</feature>
<feature type="compositionally biased region" description="Basic and acidic residues" evidence="1">
    <location>
        <begin position="11"/>
        <end position="22"/>
    </location>
</feature>
<protein>
    <submittedName>
        <fullName evidence="3">Uncharacterized protein LOC104789365</fullName>
    </submittedName>
</protein>
<evidence type="ECO:0000313" key="3">
    <source>
        <dbReference type="RefSeq" id="XP_010513378.1"/>
    </source>
</evidence>
<accession>A0ABM0ZBQ4</accession>
<dbReference type="PANTHER" id="PTHR45749">
    <property type="match status" value="1"/>
</dbReference>